<dbReference type="RefSeq" id="XP_025405997.1">
    <property type="nucleotide sequence ID" value="XM_025550212.1"/>
</dbReference>
<keyword evidence="5 8" id="KW-1133">Transmembrane helix</keyword>
<feature type="transmembrane region" description="Helical" evidence="8">
    <location>
        <begin position="476"/>
        <end position="497"/>
    </location>
</feature>
<evidence type="ECO:0000313" key="9">
    <source>
        <dbReference type="EMBL" id="MBY75116.1"/>
    </source>
</evidence>
<dbReference type="PANTHER" id="PTHR11923:SF93">
    <property type="entry name" value="GH07959P-RELATED"/>
    <property type="match status" value="1"/>
</dbReference>
<dbReference type="EMBL" id="GGMS01005913">
    <property type="protein sequence ID" value="MBY75116.1"/>
    <property type="molecule type" value="Transcribed_RNA"/>
</dbReference>
<evidence type="ECO:0000256" key="4">
    <source>
        <dbReference type="ARBA" id="ARBA00022692"/>
    </source>
</evidence>
<dbReference type="OrthoDB" id="514335at2759"/>
<evidence type="ECO:0000256" key="7">
    <source>
        <dbReference type="ARBA" id="ARBA00023180"/>
    </source>
</evidence>
<comment type="subcellular location">
    <subcellularLocation>
        <location evidence="1">Cell membrane</location>
    </subcellularLocation>
</comment>
<comment type="similarity">
    <text evidence="2">Belongs to the CD36 family.</text>
</comment>
<evidence type="ECO:0000256" key="2">
    <source>
        <dbReference type="ARBA" id="ARBA00010532"/>
    </source>
</evidence>
<protein>
    <submittedName>
        <fullName evidence="9 11">Protein croquemort</fullName>
    </submittedName>
</protein>
<reference evidence="11" key="2">
    <citation type="submission" date="2025-04" db="UniProtKB">
        <authorList>
            <consortium name="RefSeq"/>
        </authorList>
    </citation>
    <scope>IDENTIFICATION</scope>
    <source>
        <tissue evidence="11">Whole body</tissue>
    </source>
</reference>
<keyword evidence="10" id="KW-1185">Reference proteome</keyword>
<dbReference type="PANTHER" id="PTHR11923">
    <property type="entry name" value="SCAVENGER RECEPTOR CLASS B TYPE-1 SR-B1"/>
    <property type="match status" value="1"/>
</dbReference>
<keyword evidence="7" id="KW-0325">Glycoprotein</keyword>
<name>A0A2S2QBK8_9HEMI</name>
<evidence type="ECO:0000313" key="10">
    <source>
        <dbReference type="Proteomes" id="UP000694846"/>
    </source>
</evidence>
<evidence type="ECO:0000256" key="5">
    <source>
        <dbReference type="ARBA" id="ARBA00022989"/>
    </source>
</evidence>
<keyword evidence="6 8" id="KW-0472">Membrane</keyword>
<dbReference type="Proteomes" id="UP000694846">
    <property type="component" value="Unplaced"/>
</dbReference>
<dbReference type="GO" id="GO:0005044">
    <property type="term" value="F:scavenger receptor activity"/>
    <property type="evidence" value="ECO:0007669"/>
    <property type="project" value="TreeGrafter"/>
</dbReference>
<organism evidence="9">
    <name type="scientific">Sipha flava</name>
    <name type="common">yellow sugarcane aphid</name>
    <dbReference type="NCBI Taxonomy" id="143950"/>
    <lineage>
        <taxon>Eukaryota</taxon>
        <taxon>Metazoa</taxon>
        <taxon>Ecdysozoa</taxon>
        <taxon>Arthropoda</taxon>
        <taxon>Hexapoda</taxon>
        <taxon>Insecta</taxon>
        <taxon>Pterygota</taxon>
        <taxon>Neoptera</taxon>
        <taxon>Paraneoptera</taxon>
        <taxon>Hemiptera</taxon>
        <taxon>Sternorrhyncha</taxon>
        <taxon>Aphidomorpha</taxon>
        <taxon>Aphidoidea</taxon>
        <taxon>Aphididae</taxon>
        <taxon>Sipha</taxon>
    </lineage>
</organism>
<accession>A0A2S2QBK8</accession>
<evidence type="ECO:0000256" key="8">
    <source>
        <dbReference type="SAM" id="Phobius"/>
    </source>
</evidence>
<feature type="transmembrane region" description="Helical" evidence="8">
    <location>
        <begin position="34"/>
        <end position="58"/>
    </location>
</feature>
<evidence type="ECO:0000256" key="1">
    <source>
        <dbReference type="ARBA" id="ARBA00004236"/>
    </source>
</evidence>
<sequence>MVKLYHLTMSHDEEEVQSLIRVKDEHKDSECCGFWCQLLLSLFGITFLFTGIIMADLWPQIFGGIMKNKLELVNNTQTYDYWKQIPVPLNMSIYLFNWTNPEETLQNGTKPILQQLGPYVFKENRTKVNANFNSNDTITYMQLKSWQFDQILSNGSLSDQITTVNIVLNILGQKLEAIHYHWIFVLVNFYLKMSNISKPFITKTAGEFIFDGYHDPVLDILDELQKHIPQIPINLPFKKVGWFYGMNMSTSADGLINMFTGVDNIEKLGLVHSVNYSENLNVFNKDCSASNASAGDLWPEHTAMQSNISIYIPSICSALTLTKKNYKFINGIKSMEFTGKSDVFNNTCYCPSSGCLLPGVRSLNLCGNNALPIFISFPHFYLADESYRQSIIGMKPNKTLHEFKIILENEYSIPLHIAARLQFNVKMNPIKDIKVLKNVPEVFLPVFWFADTFEVPKNVSDQLLIVTNVLPIITPYVWLTMSLTGCIMLVLSTYLWVSKKNKSFTVLDPL</sequence>
<dbReference type="GO" id="GO:0005886">
    <property type="term" value="C:plasma membrane"/>
    <property type="evidence" value="ECO:0007669"/>
    <property type="project" value="UniProtKB-SubCell"/>
</dbReference>
<proteinExistence type="inferred from homology"/>
<gene>
    <name evidence="9" type="primary">crq</name>
    <name evidence="11" type="synonym">LOC112680187</name>
    <name evidence="9" type="ORF">g.89626</name>
</gene>
<evidence type="ECO:0000256" key="6">
    <source>
        <dbReference type="ARBA" id="ARBA00023136"/>
    </source>
</evidence>
<dbReference type="InterPro" id="IPR002159">
    <property type="entry name" value="CD36_fam"/>
</dbReference>
<dbReference type="AlphaFoldDB" id="A0A2S2QBK8"/>
<dbReference type="PRINTS" id="PR01609">
    <property type="entry name" value="CD36FAMILY"/>
</dbReference>
<keyword evidence="4 8" id="KW-0812">Transmembrane</keyword>
<evidence type="ECO:0000313" key="11">
    <source>
        <dbReference type="RefSeq" id="XP_025405997.1"/>
    </source>
</evidence>
<keyword evidence="3" id="KW-1003">Cell membrane</keyword>
<evidence type="ECO:0000256" key="3">
    <source>
        <dbReference type="ARBA" id="ARBA00022475"/>
    </source>
</evidence>
<reference evidence="9" key="1">
    <citation type="submission" date="2018-04" db="EMBL/GenBank/DDBJ databases">
        <title>Transcriptome assembly of Sipha flava.</title>
        <authorList>
            <person name="Scully E.D."/>
            <person name="Geib S.M."/>
            <person name="Palmer N.A."/>
            <person name="Koch K."/>
            <person name="Bradshaw J."/>
            <person name="Heng-Moss T."/>
            <person name="Sarath G."/>
        </authorList>
    </citation>
    <scope>NUCLEOTIDE SEQUENCE</scope>
</reference>
<dbReference type="GO" id="GO:0005737">
    <property type="term" value="C:cytoplasm"/>
    <property type="evidence" value="ECO:0007669"/>
    <property type="project" value="TreeGrafter"/>
</dbReference>
<dbReference type="Pfam" id="PF01130">
    <property type="entry name" value="CD36"/>
    <property type="match status" value="1"/>
</dbReference>